<name>A0A1B7LGH1_9FIRM</name>
<evidence type="ECO:0000256" key="6">
    <source>
        <dbReference type="SAM" id="Phobius"/>
    </source>
</evidence>
<dbReference type="GO" id="GO:0006824">
    <property type="term" value="P:cobalt ion transport"/>
    <property type="evidence" value="ECO:0007669"/>
    <property type="project" value="InterPro"/>
</dbReference>
<dbReference type="GO" id="GO:0043190">
    <property type="term" value="C:ATP-binding cassette (ABC) transporter complex"/>
    <property type="evidence" value="ECO:0007669"/>
    <property type="project" value="InterPro"/>
</dbReference>
<accession>A0A1B7LGH1</accession>
<organism evidence="7 8">
    <name type="scientific">Desulfotomaculum copahuensis</name>
    <dbReference type="NCBI Taxonomy" id="1838280"/>
    <lineage>
        <taxon>Bacteria</taxon>
        <taxon>Bacillati</taxon>
        <taxon>Bacillota</taxon>
        <taxon>Clostridia</taxon>
        <taxon>Eubacteriales</taxon>
        <taxon>Desulfotomaculaceae</taxon>
        <taxon>Desulfotomaculum</taxon>
    </lineage>
</organism>
<dbReference type="InterPro" id="IPR051611">
    <property type="entry name" value="ECF_transporter_component"/>
</dbReference>
<feature type="transmembrane region" description="Helical" evidence="6">
    <location>
        <begin position="69"/>
        <end position="88"/>
    </location>
</feature>
<dbReference type="RefSeq" id="WP_066666941.1">
    <property type="nucleotide sequence ID" value="NZ_LYVF01000069.1"/>
</dbReference>
<protein>
    <submittedName>
        <fullName evidence="7">Cobalt ECF transporter T component CbiQ</fullName>
    </submittedName>
</protein>
<dbReference type="InterPro" id="IPR003339">
    <property type="entry name" value="ABC/ECF_trnsptr_transmembrane"/>
</dbReference>
<evidence type="ECO:0000313" key="7">
    <source>
        <dbReference type="EMBL" id="OAT85201.1"/>
    </source>
</evidence>
<dbReference type="Pfam" id="PF02361">
    <property type="entry name" value="CbiQ"/>
    <property type="match status" value="1"/>
</dbReference>
<evidence type="ECO:0000313" key="8">
    <source>
        <dbReference type="Proteomes" id="UP000078532"/>
    </source>
</evidence>
<feature type="transmembrane region" description="Helical" evidence="6">
    <location>
        <begin position="44"/>
        <end position="62"/>
    </location>
</feature>
<dbReference type="InterPro" id="IPR012809">
    <property type="entry name" value="ECF_CbiQ"/>
</dbReference>
<feature type="transmembrane region" description="Helical" evidence="6">
    <location>
        <begin position="239"/>
        <end position="259"/>
    </location>
</feature>
<dbReference type="PANTHER" id="PTHR34857:SF2">
    <property type="entry name" value="SLL0384 PROTEIN"/>
    <property type="match status" value="1"/>
</dbReference>
<dbReference type="EMBL" id="LYVF01000069">
    <property type="protein sequence ID" value="OAT85201.1"/>
    <property type="molecule type" value="Genomic_DNA"/>
</dbReference>
<keyword evidence="2" id="KW-1003">Cell membrane</keyword>
<feature type="transmembrane region" description="Helical" evidence="6">
    <location>
        <begin position="21"/>
        <end position="38"/>
    </location>
</feature>
<evidence type="ECO:0000256" key="1">
    <source>
        <dbReference type="ARBA" id="ARBA00004651"/>
    </source>
</evidence>
<keyword evidence="4 6" id="KW-1133">Transmembrane helix</keyword>
<gene>
    <name evidence="7" type="ORF">A6M21_06540</name>
</gene>
<comment type="caution">
    <text evidence="7">The sequence shown here is derived from an EMBL/GenBank/DDBJ whole genome shotgun (WGS) entry which is preliminary data.</text>
</comment>
<evidence type="ECO:0000256" key="2">
    <source>
        <dbReference type="ARBA" id="ARBA00022475"/>
    </source>
</evidence>
<dbReference type="Proteomes" id="UP000078532">
    <property type="component" value="Unassembled WGS sequence"/>
</dbReference>
<feature type="transmembrane region" description="Helical" evidence="6">
    <location>
        <begin position="108"/>
        <end position="129"/>
    </location>
</feature>
<dbReference type="CDD" id="cd16914">
    <property type="entry name" value="EcfT"/>
    <property type="match status" value="1"/>
</dbReference>
<comment type="subcellular location">
    <subcellularLocation>
        <location evidence="1">Cell membrane</location>
        <topology evidence="1">Multi-pass membrane protein</topology>
    </subcellularLocation>
</comment>
<evidence type="ECO:0000256" key="3">
    <source>
        <dbReference type="ARBA" id="ARBA00022692"/>
    </source>
</evidence>
<keyword evidence="5 6" id="KW-0472">Membrane</keyword>
<dbReference type="AlphaFoldDB" id="A0A1B7LGH1"/>
<proteinExistence type="predicted"/>
<dbReference type="STRING" id="1838280.A6M21_06540"/>
<evidence type="ECO:0000256" key="4">
    <source>
        <dbReference type="ARBA" id="ARBA00022989"/>
    </source>
</evidence>
<dbReference type="OrthoDB" id="8585740at2"/>
<sequence>MELATVSESDRKESFFQCLDGRVKTCLLLAAVFIAVMLRHWYLVAGIWLATLLLFAGLGLPWSKLLRRLTIPFGVAWLVLLNLLFTQGHTVIGQVNLHFWTLPVYWEGLAMGFLIMLRIMAAVSLAALLSFTTPMPEILATLRILKIPGLMIDLAEMIYRYILLLEETAVTMRHAQLSRGGEGMPWYRQARDVGTIAGNVLVKALDRSVRIYKAMLSRGYDENAILPPYFTGKIPFRDLACGAAGGLVLLAVLAGDFLFH</sequence>
<dbReference type="NCBIfam" id="TIGR02454">
    <property type="entry name" value="ECF_T_CbiQ"/>
    <property type="match status" value="1"/>
</dbReference>
<evidence type="ECO:0000256" key="5">
    <source>
        <dbReference type="ARBA" id="ARBA00023136"/>
    </source>
</evidence>
<keyword evidence="8" id="KW-1185">Reference proteome</keyword>
<reference evidence="7 8" key="1">
    <citation type="submission" date="2016-04" db="EMBL/GenBank/DDBJ databases">
        <authorList>
            <person name="Evans L.H."/>
            <person name="Alamgir A."/>
            <person name="Owens N."/>
            <person name="Weber N.D."/>
            <person name="Virtaneva K."/>
            <person name="Barbian K."/>
            <person name="Babar A."/>
            <person name="Rosenke K."/>
        </authorList>
    </citation>
    <scope>NUCLEOTIDE SEQUENCE [LARGE SCALE GENOMIC DNA]</scope>
    <source>
        <strain evidence="7 8">LMa1</strain>
    </source>
</reference>
<keyword evidence="3 6" id="KW-0812">Transmembrane</keyword>
<dbReference type="PANTHER" id="PTHR34857">
    <property type="entry name" value="SLL0384 PROTEIN"/>
    <property type="match status" value="1"/>
</dbReference>